<sequence length="152" mass="17808">MNSISSGLPNCVCDFNVIYCLEKSRLRLFFVETNKKNCILQLPVVFDCDNKVSSEVMLSLVSNFFHIKLTIKAIDSCWREQTYYIELEAEMLCELNNRNMFLLGCQCWHFDYNQANKLRATVVGKELLISRIRITFHYLQTIRPHTTLALQQ</sequence>
<dbReference type="VEuPathDB" id="VectorBase:GPAI037549"/>
<name>A0A1A9ZG70_GLOPL</name>
<dbReference type="Proteomes" id="UP000092445">
    <property type="component" value="Unassembled WGS sequence"/>
</dbReference>
<dbReference type="EnsemblMetazoa" id="GPAI037549-RA">
    <property type="protein sequence ID" value="GPAI037549-PA"/>
    <property type="gene ID" value="GPAI037549"/>
</dbReference>
<organism evidence="1 2">
    <name type="scientific">Glossina pallidipes</name>
    <name type="common">Tsetse fly</name>
    <dbReference type="NCBI Taxonomy" id="7398"/>
    <lineage>
        <taxon>Eukaryota</taxon>
        <taxon>Metazoa</taxon>
        <taxon>Ecdysozoa</taxon>
        <taxon>Arthropoda</taxon>
        <taxon>Hexapoda</taxon>
        <taxon>Insecta</taxon>
        <taxon>Pterygota</taxon>
        <taxon>Neoptera</taxon>
        <taxon>Endopterygota</taxon>
        <taxon>Diptera</taxon>
        <taxon>Brachycera</taxon>
        <taxon>Muscomorpha</taxon>
        <taxon>Hippoboscoidea</taxon>
        <taxon>Glossinidae</taxon>
        <taxon>Glossina</taxon>
    </lineage>
</organism>
<evidence type="ECO:0000313" key="1">
    <source>
        <dbReference type="EnsemblMetazoa" id="GPAI037549-PA"/>
    </source>
</evidence>
<reference evidence="2" key="1">
    <citation type="submission" date="2014-03" db="EMBL/GenBank/DDBJ databases">
        <authorList>
            <person name="Aksoy S."/>
            <person name="Warren W."/>
            <person name="Wilson R.K."/>
        </authorList>
    </citation>
    <scope>NUCLEOTIDE SEQUENCE [LARGE SCALE GENOMIC DNA]</scope>
    <source>
        <strain evidence="2">IAEA</strain>
    </source>
</reference>
<dbReference type="VEuPathDB" id="VectorBase:GPAI013612"/>
<evidence type="ECO:0000313" key="2">
    <source>
        <dbReference type="Proteomes" id="UP000092445"/>
    </source>
</evidence>
<proteinExistence type="predicted"/>
<dbReference type="AlphaFoldDB" id="A0A1A9ZG70"/>
<accession>A0A1A9ZG70</accession>
<dbReference type="EnsemblMetazoa" id="GPAI013612-RA">
    <property type="protein sequence ID" value="GPAI013612-PA"/>
    <property type="gene ID" value="GPAI013612"/>
</dbReference>
<protein>
    <submittedName>
        <fullName evidence="1">Uncharacterized protein</fullName>
    </submittedName>
</protein>
<keyword evidence="2" id="KW-1185">Reference proteome</keyword>
<reference evidence="1" key="2">
    <citation type="submission" date="2020-05" db="UniProtKB">
        <authorList>
            <consortium name="EnsemblMetazoa"/>
        </authorList>
    </citation>
    <scope>IDENTIFICATION</scope>
    <source>
        <strain evidence="1">IAEA</strain>
    </source>
</reference>